<dbReference type="EMBL" id="LT629792">
    <property type="protein sequence ID" value="SDT99128.1"/>
    <property type="molecule type" value="Genomic_DNA"/>
</dbReference>
<reference evidence="2 3" key="1">
    <citation type="submission" date="2016-10" db="EMBL/GenBank/DDBJ databases">
        <authorList>
            <person name="Varghese N."/>
            <person name="Submissions S."/>
        </authorList>
    </citation>
    <scope>NUCLEOTIDE SEQUENCE [LARGE SCALE GENOMIC DNA]</scope>
    <source>
        <strain evidence="2 3">DSM 9169</strain>
    </source>
</reference>
<sequence length="567" mass="62459">MCVDEQYPQACGWLWSYPHYFHPRRPRPQLGDGHCQVAASYCTVAAMTTRKGINSEPELRRNGTVTIPTESKEARGDTHGENPGSSATRPIREGIRTLTHCERFAASRGSPVLRFRSRTLEQWQTDLKELGGVTQPPSVMCADREMVGSRVVTSTYELRRAGVETSQIESACRSGHIVHLARGWYVSRRLFDGEMMHAVAAILPDDAVFAGETAALMYGVSVRDSHEADDAFRICVLRPAGTRAVRRPGVACRVMEVDESEIVSMEGMRVTSALRTVCDVAMGATIDLATAWIEGFLRQGLVTVDELVEAAQARSGRRGVRILRAAINNADIRSESVQETALRLRLREAGLPRPILQIPVRVSATQQGRIAKSRSMSEARDSVTDSEESLVCPQNSTNLCGGHASGKGSFRIDLGWCLPAQDGGRSKLQICSLGRSRADSTGVRSAGAHHVPGGATGEISSGLKNAAVKIGVEYFGEEFHPETGPQAEHDRWRIQVLEEAGWTILVVRRKDLRGETPYLERRIAQLLGHSASIPMRRSWKKALFDRRRNAWTRDESVSHSWQVAAVC</sequence>
<evidence type="ECO:0000256" key="1">
    <source>
        <dbReference type="SAM" id="MobiDB-lite"/>
    </source>
</evidence>
<keyword evidence="3" id="KW-1185">Reference proteome</keyword>
<evidence type="ECO:0000313" key="3">
    <source>
        <dbReference type="Proteomes" id="UP000198976"/>
    </source>
</evidence>
<protein>
    <submittedName>
        <fullName evidence="2">Transcriptional regulator, AbiEi antitoxin, Type IV TA system</fullName>
    </submittedName>
</protein>
<dbReference type="Proteomes" id="UP000198976">
    <property type="component" value="Chromosome I"/>
</dbReference>
<name>A0ABY0V8X2_9ACTO</name>
<proteinExistence type="predicted"/>
<feature type="region of interest" description="Disordered" evidence="1">
    <location>
        <begin position="59"/>
        <end position="90"/>
    </location>
</feature>
<gene>
    <name evidence="2" type="ORF">SAMN04489714_1469</name>
</gene>
<feature type="region of interest" description="Disordered" evidence="1">
    <location>
        <begin position="369"/>
        <end position="388"/>
    </location>
</feature>
<accession>A0ABY0V8X2</accession>
<organism evidence="2 3">
    <name type="scientific">Schaalia radingae</name>
    <dbReference type="NCBI Taxonomy" id="131110"/>
    <lineage>
        <taxon>Bacteria</taxon>
        <taxon>Bacillati</taxon>
        <taxon>Actinomycetota</taxon>
        <taxon>Actinomycetes</taxon>
        <taxon>Actinomycetales</taxon>
        <taxon>Actinomycetaceae</taxon>
        <taxon>Schaalia</taxon>
    </lineage>
</organism>
<feature type="compositionally biased region" description="Basic and acidic residues" evidence="1">
    <location>
        <begin position="70"/>
        <end position="80"/>
    </location>
</feature>
<evidence type="ECO:0000313" key="2">
    <source>
        <dbReference type="EMBL" id="SDT99128.1"/>
    </source>
</evidence>